<evidence type="ECO:0000259" key="2">
    <source>
        <dbReference type="Pfam" id="PF09423"/>
    </source>
</evidence>
<dbReference type="Proteomes" id="UP000807306">
    <property type="component" value="Unassembled WGS sequence"/>
</dbReference>
<keyword evidence="1" id="KW-0732">Signal</keyword>
<evidence type="ECO:0000313" key="4">
    <source>
        <dbReference type="EMBL" id="KAF9532238.1"/>
    </source>
</evidence>
<feature type="signal peptide" evidence="1">
    <location>
        <begin position="1"/>
        <end position="21"/>
    </location>
</feature>
<comment type="caution">
    <text evidence="4">The sequence shown here is derived from an EMBL/GenBank/DDBJ whole genome shotgun (WGS) entry which is preliminary data.</text>
</comment>
<dbReference type="Gene3D" id="3.60.21.70">
    <property type="entry name" value="PhoD-like phosphatase"/>
    <property type="match status" value="1"/>
</dbReference>
<dbReference type="InterPro" id="IPR052900">
    <property type="entry name" value="Phospholipid_Metab_Enz"/>
</dbReference>
<gene>
    <name evidence="4" type="ORF">CPB83DRAFT_759443</name>
</gene>
<evidence type="ECO:0000256" key="1">
    <source>
        <dbReference type="SAM" id="SignalP"/>
    </source>
</evidence>
<dbReference type="InterPro" id="IPR038607">
    <property type="entry name" value="PhoD-like_sf"/>
</dbReference>
<keyword evidence="5" id="KW-1185">Reference proteome</keyword>
<accession>A0A9P6EM55</accession>
<feature type="domain" description="PhoD-like phosphatase metallophosphatase" evidence="2">
    <location>
        <begin position="209"/>
        <end position="563"/>
    </location>
</feature>
<sequence length="615" mass="67923">MRISTYGYLFQFFIGLLAARANLFQRNLAYESPFSEHPQLAHNTNFLHNIHLEGRQNVDAGPFKDTHYPSFYGSNLGNSPFVWGGGVNFTHAVASGDPYDTSVILWTRAFPTSSDGSRPDQSVPVCLKYHIGLSSNISTQTVDIGEAYTSYDVDWTVKVEAKNLRPDTKYFYRFTDCITTASSPVGITRTIAASDTPASKVNGGKPLTLAVFSCSQYQSGWFNAYGYAAQNTEADIFIHLGDYIYESLGNGAKIGRQTLGRELATIHDYRQRLSQYRTDQNLVLAHQNAPWITVADNAWKSGTANSNDTTEGCGFSSSGACFTDRKLAAVRAYHEWMPIRQIDAGDKLRIWRNFKIGKLLDLTMLDTRQYDRDVTDYLTNSQVVDSVADFDDRSIMGAAQEKWLLNTLSESKSRGAIWRIIGQQVIFSQLEQNGERKFGSHGVDDAWDGYRANRARVLDHLYDNKISNTVILAGDSHANWVSDLSHPNDTKTYNPQTGMGAIGVEFAGTAVTSGSSFGSGILPDKADNISRVLVGTNPDLQWSEGSFRGFFTLTVDASYLNATYYAMRNITYANLDGFISAQFIVKAGENKLRRPVAGGVVKAGVLKSQVVAGNL</sequence>
<feature type="chain" id="PRO_5040207527" evidence="1">
    <location>
        <begin position="22"/>
        <end position="615"/>
    </location>
</feature>
<dbReference type="InterPro" id="IPR029052">
    <property type="entry name" value="Metallo-depent_PP-like"/>
</dbReference>
<organism evidence="4 5">
    <name type="scientific">Crepidotus variabilis</name>
    <dbReference type="NCBI Taxonomy" id="179855"/>
    <lineage>
        <taxon>Eukaryota</taxon>
        <taxon>Fungi</taxon>
        <taxon>Dikarya</taxon>
        <taxon>Basidiomycota</taxon>
        <taxon>Agaricomycotina</taxon>
        <taxon>Agaricomycetes</taxon>
        <taxon>Agaricomycetidae</taxon>
        <taxon>Agaricales</taxon>
        <taxon>Agaricineae</taxon>
        <taxon>Crepidotaceae</taxon>
        <taxon>Crepidotus</taxon>
    </lineage>
</organism>
<dbReference type="CDD" id="cd07389">
    <property type="entry name" value="MPP_PhoD"/>
    <property type="match status" value="1"/>
</dbReference>
<proteinExistence type="predicted"/>
<dbReference type="SUPFAM" id="SSF56300">
    <property type="entry name" value="Metallo-dependent phosphatases"/>
    <property type="match status" value="1"/>
</dbReference>
<protein>
    <submittedName>
        <fullName evidence="4">PhoD-like phosphatase-domain-containing protein</fullName>
    </submittedName>
</protein>
<dbReference type="Gene3D" id="2.60.40.380">
    <property type="entry name" value="Purple acid phosphatase-like, N-terminal"/>
    <property type="match status" value="1"/>
</dbReference>
<dbReference type="OrthoDB" id="29024at2759"/>
<dbReference type="InterPro" id="IPR032093">
    <property type="entry name" value="PhoD_N"/>
</dbReference>
<dbReference type="EMBL" id="MU157832">
    <property type="protein sequence ID" value="KAF9532238.1"/>
    <property type="molecule type" value="Genomic_DNA"/>
</dbReference>
<name>A0A9P6EM55_9AGAR</name>
<feature type="domain" description="Phospholipase D N-terminal" evidence="3">
    <location>
        <begin position="91"/>
        <end position="190"/>
    </location>
</feature>
<dbReference type="PANTHER" id="PTHR43606:SF7">
    <property type="entry name" value="PHOSPHATASE, PUTATIVE (AFU_ORTHOLOGUE AFUA_6G08710)-RELATED"/>
    <property type="match status" value="1"/>
</dbReference>
<dbReference type="AlphaFoldDB" id="A0A9P6EM55"/>
<reference evidence="4" key="1">
    <citation type="submission" date="2020-11" db="EMBL/GenBank/DDBJ databases">
        <authorList>
            <consortium name="DOE Joint Genome Institute"/>
            <person name="Ahrendt S."/>
            <person name="Riley R."/>
            <person name="Andreopoulos W."/>
            <person name="Labutti K."/>
            <person name="Pangilinan J."/>
            <person name="Ruiz-Duenas F.J."/>
            <person name="Barrasa J.M."/>
            <person name="Sanchez-Garcia M."/>
            <person name="Camarero S."/>
            <person name="Miyauchi S."/>
            <person name="Serrano A."/>
            <person name="Linde D."/>
            <person name="Babiker R."/>
            <person name="Drula E."/>
            <person name="Ayuso-Fernandez I."/>
            <person name="Pacheco R."/>
            <person name="Padilla G."/>
            <person name="Ferreira P."/>
            <person name="Barriuso J."/>
            <person name="Kellner H."/>
            <person name="Castanera R."/>
            <person name="Alfaro M."/>
            <person name="Ramirez L."/>
            <person name="Pisabarro A.G."/>
            <person name="Kuo A."/>
            <person name="Tritt A."/>
            <person name="Lipzen A."/>
            <person name="He G."/>
            <person name="Yan M."/>
            <person name="Ng V."/>
            <person name="Cullen D."/>
            <person name="Martin F."/>
            <person name="Rosso M.-N."/>
            <person name="Henrissat B."/>
            <person name="Hibbett D."/>
            <person name="Martinez A.T."/>
            <person name="Grigoriev I.V."/>
        </authorList>
    </citation>
    <scope>NUCLEOTIDE SEQUENCE</scope>
    <source>
        <strain evidence="4">CBS 506.95</strain>
    </source>
</reference>
<dbReference type="PANTHER" id="PTHR43606">
    <property type="entry name" value="PHOSPHATASE, PUTATIVE (AFU_ORTHOLOGUE AFUA_6G08710)-RELATED"/>
    <property type="match status" value="1"/>
</dbReference>
<dbReference type="Pfam" id="PF16655">
    <property type="entry name" value="PhoD_N"/>
    <property type="match status" value="1"/>
</dbReference>
<dbReference type="Pfam" id="PF09423">
    <property type="entry name" value="PhoD"/>
    <property type="match status" value="1"/>
</dbReference>
<evidence type="ECO:0000259" key="3">
    <source>
        <dbReference type="Pfam" id="PF16655"/>
    </source>
</evidence>
<dbReference type="InterPro" id="IPR018946">
    <property type="entry name" value="PhoD-like_MPP"/>
</dbReference>
<evidence type="ECO:0000313" key="5">
    <source>
        <dbReference type="Proteomes" id="UP000807306"/>
    </source>
</evidence>